<dbReference type="SUPFAM" id="SSF161098">
    <property type="entry name" value="MetI-like"/>
    <property type="match status" value="1"/>
</dbReference>
<comment type="subcellular location">
    <subcellularLocation>
        <location evidence="1 7">Cell membrane</location>
        <topology evidence="1 7">Multi-pass membrane protein</topology>
    </subcellularLocation>
</comment>
<feature type="transmembrane region" description="Helical" evidence="7">
    <location>
        <begin position="169"/>
        <end position="188"/>
    </location>
</feature>
<dbReference type="Proteomes" id="UP000230821">
    <property type="component" value="Unassembled WGS sequence"/>
</dbReference>
<gene>
    <name evidence="9" type="ORF">CSA56_18485</name>
</gene>
<evidence type="ECO:0000256" key="1">
    <source>
        <dbReference type="ARBA" id="ARBA00004651"/>
    </source>
</evidence>
<dbReference type="PANTHER" id="PTHR43005:SF1">
    <property type="entry name" value="SPERMIDINE_PUTRESCINE TRANSPORT SYSTEM PERMEASE PROTEIN"/>
    <property type="match status" value="1"/>
</dbReference>
<sequence>MKRLIAVLDRHFGIITIFPAALCIVVIFGYPMGMNIWLSFTNKSMISKNVSFVGLANYARVLGDPVTWNALKNGVAFSLFAVGSQTIIGFAAALMIFSIKTRRVQTTVRNLLLIPWATPFISSVFIWRWIYNDLLGLLNRLLMAAGIILSPVPWLGTPGLAMFSVVARTAWFGTPLMMVSILAGMQSIPSSQLDYARLEGATTFQLVRHVIFPNVRGIVGILAILRTIWTFNNFGNIYSLTGGGPQHATETLPLLAYQTAWGQFLLGKSGALCVVITFFLAILLFVYFKLLRIKENVSL</sequence>
<name>A0A2G6K6U5_9BACT</name>
<feature type="transmembrane region" description="Helical" evidence="7">
    <location>
        <begin position="75"/>
        <end position="99"/>
    </location>
</feature>
<evidence type="ECO:0000259" key="8">
    <source>
        <dbReference type="PROSITE" id="PS50928"/>
    </source>
</evidence>
<dbReference type="PROSITE" id="PS50928">
    <property type="entry name" value="ABC_TM1"/>
    <property type="match status" value="1"/>
</dbReference>
<keyword evidence="3" id="KW-1003">Cell membrane</keyword>
<accession>A0A2G6K6U5</accession>
<feature type="transmembrane region" description="Helical" evidence="7">
    <location>
        <begin position="269"/>
        <end position="288"/>
    </location>
</feature>
<dbReference type="InterPro" id="IPR035906">
    <property type="entry name" value="MetI-like_sf"/>
</dbReference>
<dbReference type="Pfam" id="PF00528">
    <property type="entry name" value="BPD_transp_1"/>
    <property type="match status" value="1"/>
</dbReference>
<dbReference type="GO" id="GO:0055085">
    <property type="term" value="P:transmembrane transport"/>
    <property type="evidence" value="ECO:0007669"/>
    <property type="project" value="InterPro"/>
</dbReference>
<feature type="domain" description="ABC transmembrane type-1" evidence="8">
    <location>
        <begin position="71"/>
        <end position="287"/>
    </location>
</feature>
<keyword evidence="6 7" id="KW-0472">Membrane</keyword>
<evidence type="ECO:0000313" key="9">
    <source>
        <dbReference type="EMBL" id="PIE31355.1"/>
    </source>
</evidence>
<organism evidence="9 10">
    <name type="scientific">candidate division KSB3 bacterium</name>
    <dbReference type="NCBI Taxonomy" id="2044937"/>
    <lineage>
        <taxon>Bacteria</taxon>
        <taxon>candidate division KSB3</taxon>
    </lineage>
</organism>
<comment type="caution">
    <text evidence="9">The sequence shown here is derived from an EMBL/GenBank/DDBJ whole genome shotgun (WGS) entry which is preliminary data.</text>
</comment>
<keyword evidence="5 7" id="KW-1133">Transmembrane helix</keyword>
<evidence type="ECO:0000256" key="7">
    <source>
        <dbReference type="RuleBase" id="RU363032"/>
    </source>
</evidence>
<dbReference type="InterPro" id="IPR000515">
    <property type="entry name" value="MetI-like"/>
</dbReference>
<keyword evidence="4 7" id="KW-0812">Transmembrane</keyword>
<dbReference type="AlphaFoldDB" id="A0A2G6K6U5"/>
<comment type="similarity">
    <text evidence="7">Belongs to the binding-protein-dependent transport system permease family.</text>
</comment>
<dbReference type="Gene3D" id="1.10.3720.10">
    <property type="entry name" value="MetI-like"/>
    <property type="match status" value="1"/>
</dbReference>
<dbReference type="EMBL" id="PDSK01000151">
    <property type="protein sequence ID" value="PIE31355.1"/>
    <property type="molecule type" value="Genomic_DNA"/>
</dbReference>
<evidence type="ECO:0000256" key="3">
    <source>
        <dbReference type="ARBA" id="ARBA00022475"/>
    </source>
</evidence>
<evidence type="ECO:0000256" key="6">
    <source>
        <dbReference type="ARBA" id="ARBA00023136"/>
    </source>
</evidence>
<feature type="transmembrane region" description="Helical" evidence="7">
    <location>
        <begin position="111"/>
        <end position="131"/>
    </location>
</feature>
<feature type="transmembrane region" description="Helical" evidence="7">
    <location>
        <begin position="12"/>
        <end position="32"/>
    </location>
</feature>
<evidence type="ECO:0000313" key="10">
    <source>
        <dbReference type="Proteomes" id="UP000230821"/>
    </source>
</evidence>
<dbReference type="GO" id="GO:0005886">
    <property type="term" value="C:plasma membrane"/>
    <property type="evidence" value="ECO:0007669"/>
    <property type="project" value="UniProtKB-SubCell"/>
</dbReference>
<evidence type="ECO:0000256" key="2">
    <source>
        <dbReference type="ARBA" id="ARBA00022448"/>
    </source>
</evidence>
<dbReference type="CDD" id="cd06261">
    <property type="entry name" value="TM_PBP2"/>
    <property type="match status" value="1"/>
</dbReference>
<feature type="transmembrane region" description="Helical" evidence="7">
    <location>
        <begin position="137"/>
        <end position="157"/>
    </location>
</feature>
<protein>
    <submittedName>
        <fullName evidence="9">Sugar ABC transporter permease</fullName>
    </submittedName>
</protein>
<evidence type="ECO:0000256" key="4">
    <source>
        <dbReference type="ARBA" id="ARBA00022692"/>
    </source>
</evidence>
<proteinExistence type="inferred from homology"/>
<keyword evidence="2 7" id="KW-0813">Transport</keyword>
<reference evidence="9 10" key="1">
    <citation type="submission" date="2017-10" db="EMBL/GenBank/DDBJ databases">
        <title>Novel microbial diversity and functional potential in the marine mammal oral microbiome.</title>
        <authorList>
            <person name="Dudek N.K."/>
            <person name="Sun C.L."/>
            <person name="Burstein D."/>
            <person name="Kantor R.S."/>
            <person name="Aliaga Goltsman D.S."/>
            <person name="Bik E.M."/>
            <person name="Thomas B.C."/>
            <person name="Banfield J.F."/>
            <person name="Relman D.A."/>
        </authorList>
    </citation>
    <scope>NUCLEOTIDE SEQUENCE [LARGE SCALE GENOMIC DNA]</scope>
    <source>
        <strain evidence="9">DOLJORAL78_47_16</strain>
    </source>
</reference>
<dbReference type="PANTHER" id="PTHR43005">
    <property type="entry name" value="BLR7065 PROTEIN"/>
    <property type="match status" value="1"/>
</dbReference>
<evidence type="ECO:0000256" key="5">
    <source>
        <dbReference type="ARBA" id="ARBA00022989"/>
    </source>
</evidence>